<dbReference type="AlphaFoldDB" id="A0AAV4YCA0"/>
<reference evidence="1 2" key="1">
    <citation type="submission" date="2021-06" db="EMBL/GenBank/DDBJ databases">
        <title>Caerostris extrusa draft genome.</title>
        <authorList>
            <person name="Kono N."/>
            <person name="Arakawa K."/>
        </authorList>
    </citation>
    <scope>NUCLEOTIDE SEQUENCE [LARGE SCALE GENOMIC DNA]</scope>
</reference>
<accession>A0AAV4YCA0</accession>
<comment type="caution">
    <text evidence="1">The sequence shown here is derived from an EMBL/GenBank/DDBJ whole genome shotgun (WGS) entry which is preliminary data.</text>
</comment>
<protein>
    <submittedName>
        <fullName evidence="1">Uncharacterized protein</fullName>
    </submittedName>
</protein>
<sequence>MVQNLLIRTIQVLAYDSKEAKVLDTSFRYVPSGCPKGGCKDCISVRQSRFEEIHTLECLPLLIMLLPINLTKFLYQFCCQSTNLVRILRVQ</sequence>
<evidence type="ECO:0000313" key="1">
    <source>
        <dbReference type="EMBL" id="GIZ04842.1"/>
    </source>
</evidence>
<organism evidence="1 2">
    <name type="scientific">Caerostris extrusa</name>
    <name type="common">Bark spider</name>
    <name type="synonym">Caerostris bankana</name>
    <dbReference type="NCBI Taxonomy" id="172846"/>
    <lineage>
        <taxon>Eukaryota</taxon>
        <taxon>Metazoa</taxon>
        <taxon>Ecdysozoa</taxon>
        <taxon>Arthropoda</taxon>
        <taxon>Chelicerata</taxon>
        <taxon>Arachnida</taxon>
        <taxon>Araneae</taxon>
        <taxon>Araneomorphae</taxon>
        <taxon>Entelegynae</taxon>
        <taxon>Araneoidea</taxon>
        <taxon>Araneidae</taxon>
        <taxon>Caerostris</taxon>
    </lineage>
</organism>
<proteinExistence type="predicted"/>
<keyword evidence="2" id="KW-1185">Reference proteome</keyword>
<name>A0AAV4YCA0_CAEEX</name>
<evidence type="ECO:0000313" key="2">
    <source>
        <dbReference type="Proteomes" id="UP001054945"/>
    </source>
</evidence>
<dbReference type="Proteomes" id="UP001054945">
    <property type="component" value="Unassembled WGS sequence"/>
</dbReference>
<gene>
    <name evidence="1" type="ORF">CEXT_306781</name>
</gene>
<dbReference type="EMBL" id="BPLR01019151">
    <property type="protein sequence ID" value="GIZ04842.1"/>
    <property type="molecule type" value="Genomic_DNA"/>
</dbReference>